<comment type="subcellular location">
    <subcellularLocation>
        <location evidence="1">Membrane</location>
        <topology evidence="1">Single-pass membrane protein</topology>
    </subcellularLocation>
</comment>
<dbReference type="Pfam" id="PF01565">
    <property type="entry name" value="FAD_binding_4"/>
    <property type="match status" value="1"/>
</dbReference>
<dbReference type="GO" id="GO:0008202">
    <property type="term" value="P:steroid metabolic process"/>
    <property type="evidence" value="ECO:0007669"/>
    <property type="project" value="TreeGrafter"/>
</dbReference>
<dbReference type="InterPro" id="IPR016166">
    <property type="entry name" value="FAD-bd_PCMH"/>
</dbReference>
<name>A0A6A6D5L7_ZASCE</name>
<gene>
    <name evidence="8" type="ORF">M409DRAFT_62599</name>
</gene>
<dbReference type="PROSITE" id="PS51387">
    <property type="entry name" value="FAD_PCMH"/>
    <property type="match status" value="1"/>
</dbReference>
<dbReference type="RefSeq" id="XP_033673845.1">
    <property type="nucleotide sequence ID" value="XM_033815246.1"/>
</dbReference>
<dbReference type="Proteomes" id="UP000799537">
    <property type="component" value="Unassembled WGS sequence"/>
</dbReference>
<proteinExistence type="predicted"/>
<dbReference type="FunFam" id="3.30.465.10:FF:000031">
    <property type="entry name" value="FAD binding domain protein"/>
    <property type="match status" value="1"/>
</dbReference>
<dbReference type="OrthoDB" id="415825at2759"/>
<dbReference type="PANTHER" id="PTHR10801:SF0">
    <property type="entry name" value="DELTA(24)-STEROL REDUCTASE"/>
    <property type="match status" value="1"/>
</dbReference>
<keyword evidence="4" id="KW-1133">Transmembrane helix</keyword>
<protein>
    <recommendedName>
        <fullName evidence="2">Delta(24)-sterol reductase</fullName>
        <ecNumber evidence="2">1.3.1.72</ecNumber>
    </recommendedName>
</protein>
<dbReference type="InterPro" id="IPR006094">
    <property type="entry name" value="Oxid_FAD_bind_N"/>
</dbReference>
<dbReference type="GO" id="GO:0005737">
    <property type="term" value="C:cytoplasm"/>
    <property type="evidence" value="ECO:0007669"/>
    <property type="project" value="TreeGrafter"/>
</dbReference>
<accession>A0A6A6D5L7</accession>
<evidence type="ECO:0000256" key="5">
    <source>
        <dbReference type="ARBA" id="ARBA00023002"/>
    </source>
</evidence>
<dbReference type="InterPro" id="IPR036318">
    <property type="entry name" value="FAD-bd_PCMH-like_sf"/>
</dbReference>
<evidence type="ECO:0000256" key="1">
    <source>
        <dbReference type="ARBA" id="ARBA00004167"/>
    </source>
</evidence>
<dbReference type="InterPro" id="IPR040165">
    <property type="entry name" value="Diminuto-like"/>
</dbReference>
<dbReference type="GO" id="GO:0016020">
    <property type="term" value="C:membrane"/>
    <property type="evidence" value="ECO:0007669"/>
    <property type="project" value="UniProtKB-SubCell"/>
</dbReference>
<keyword evidence="3" id="KW-0812">Transmembrane</keyword>
<evidence type="ECO:0000256" key="6">
    <source>
        <dbReference type="ARBA" id="ARBA00023136"/>
    </source>
</evidence>
<dbReference type="GO" id="GO:0000246">
    <property type="term" value="F:Delta24(24-1) sterol reductase activity"/>
    <property type="evidence" value="ECO:0007669"/>
    <property type="project" value="TreeGrafter"/>
</dbReference>
<keyword evidence="5" id="KW-0560">Oxidoreductase</keyword>
<evidence type="ECO:0000313" key="9">
    <source>
        <dbReference type="Proteomes" id="UP000799537"/>
    </source>
</evidence>
<evidence type="ECO:0000256" key="4">
    <source>
        <dbReference type="ARBA" id="ARBA00022989"/>
    </source>
</evidence>
<evidence type="ECO:0000256" key="2">
    <source>
        <dbReference type="ARBA" id="ARBA00012405"/>
    </source>
</evidence>
<dbReference type="EMBL" id="ML993580">
    <property type="protein sequence ID" value="KAF2172956.1"/>
    <property type="molecule type" value="Genomic_DNA"/>
</dbReference>
<evidence type="ECO:0000313" key="8">
    <source>
        <dbReference type="EMBL" id="KAF2172956.1"/>
    </source>
</evidence>
<feature type="domain" description="FAD-binding PCMH-type" evidence="7">
    <location>
        <begin position="1"/>
        <end position="167"/>
    </location>
</feature>
<dbReference type="EC" id="1.3.1.72" evidence="2"/>
<dbReference type="GeneID" id="54568518"/>
<keyword evidence="9" id="KW-1185">Reference proteome</keyword>
<dbReference type="GO" id="GO:0050614">
    <property type="term" value="F:Delta24-sterol reductase activity"/>
    <property type="evidence" value="ECO:0007669"/>
    <property type="project" value="UniProtKB-EC"/>
</dbReference>
<evidence type="ECO:0000256" key="3">
    <source>
        <dbReference type="ARBA" id="ARBA00022692"/>
    </source>
</evidence>
<dbReference type="AlphaFoldDB" id="A0A6A6D5L7"/>
<organism evidence="8 9">
    <name type="scientific">Zasmidium cellare ATCC 36951</name>
    <dbReference type="NCBI Taxonomy" id="1080233"/>
    <lineage>
        <taxon>Eukaryota</taxon>
        <taxon>Fungi</taxon>
        <taxon>Dikarya</taxon>
        <taxon>Ascomycota</taxon>
        <taxon>Pezizomycotina</taxon>
        <taxon>Dothideomycetes</taxon>
        <taxon>Dothideomycetidae</taxon>
        <taxon>Mycosphaerellales</taxon>
        <taxon>Mycosphaerellaceae</taxon>
        <taxon>Zasmidium</taxon>
    </lineage>
</organism>
<dbReference type="GO" id="GO:0071949">
    <property type="term" value="F:FAD binding"/>
    <property type="evidence" value="ECO:0007669"/>
    <property type="project" value="InterPro"/>
</dbReference>
<dbReference type="SUPFAM" id="SSF56176">
    <property type="entry name" value="FAD-binding/transporter-associated domain-like"/>
    <property type="match status" value="1"/>
</dbReference>
<sequence>MEAHQQAVAAISSRVKTFYDKEVPFRLYHGSTNTTQQRKIDPNKVIDTSKLNHVLKVDTEKMTCLVEPNVAMDELVEATLPYGVLPPVVMEFPGITVGGGFAGTAGESSGFKYGFFDCIVNWIEIVLPDGEIVTASPTERSDLFHGAAGSFGTLGVATLFELQVIPAKPYVELTYHPVTSIQEALSTMDKVTNDGSLDYVDGIQFSLNKAVIVTGRLTDTLDIGVKLVKFSRSIDPWFYMHVDRTTGNSLEKVKLAAPVQDYLFRYDRGAFWTGKYAYQYFLTPFNRITRWALDYFMHTRVMYQALHESGHASKYIVQDLLLPRSGVEEFINWINKEFDFWPLWLCPLKRGQEVSLHPKLGGGAYNKDDKSVSFVNVGVWGPGSTDYAKFISQNRQIEKKLRELGGIKWLYAQAFYTEDEFWQIYDKKWYDALREKYHATYLPNVWQKVRVDLSKAYAVNESWTAWAKGLFWNTWPMSGLYGVAKTLLDRDYLLAKKS</sequence>
<dbReference type="PANTHER" id="PTHR10801">
    <property type="entry name" value="24-DEHYDROCHOLESTEROL REDUCTASE"/>
    <property type="match status" value="1"/>
</dbReference>
<dbReference type="InterPro" id="IPR016169">
    <property type="entry name" value="FAD-bd_PCMH_sub2"/>
</dbReference>
<dbReference type="Gene3D" id="3.30.465.10">
    <property type="match status" value="1"/>
</dbReference>
<keyword evidence="6" id="KW-0472">Membrane</keyword>
<evidence type="ECO:0000259" key="7">
    <source>
        <dbReference type="PROSITE" id="PS51387"/>
    </source>
</evidence>
<reference evidence="8" key="1">
    <citation type="journal article" date="2020" name="Stud. Mycol.">
        <title>101 Dothideomycetes genomes: a test case for predicting lifestyles and emergence of pathogens.</title>
        <authorList>
            <person name="Haridas S."/>
            <person name="Albert R."/>
            <person name="Binder M."/>
            <person name="Bloem J."/>
            <person name="Labutti K."/>
            <person name="Salamov A."/>
            <person name="Andreopoulos B."/>
            <person name="Baker S."/>
            <person name="Barry K."/>
            <person name="Bills G."/>
            <person name="Bluhm B."/>
            <person name="Cannon C."/>
            <person name="Castanera R."/>
            <person name="Culley D."/>
            <person name="Daum C."/>
            <person name="Ezra D."/>
            <person name="Gonzalez J."/>
            <person name="Henrissat B."/>
            <person name="Kuo A."/>
            <person name="Liang C."/>
            <person name="Lipzen A."/>
            <person name="Lutzoni F."/>
            <person name="Magnuson J."/>
            <person name="Mondo S."/>
            <person name="Nolan M."/>
            <person name="Ohm R."/>
            <person name="Pangilinan J."/>
            <person name="Park H.-J."/>
            <person name="Ramirez L."/>
            <person name="Alfaro M."/>
            <person name="Sun H."/>
            <person name="Tritt A."/>
            <person name="Yoshinaga Y."/>
            <person name="Zwiers L.-H."/>
            <person name="Turgeon B."/>
            <person name="Goodwin S."/>
            <person name="Spatafora J."/>
            <person name="Crous P."/>
            <person name="Grigoriev I."/>
        </authorList>
    </citation>
    <scope>NUCLEOTIDE SEQUENCE</scope>
    <source>
        <strain evidence="8">ATCC 36951</strain>
    </source>
</reference>